<dbReference type="PROSITE" id="PS50800">
    <property type="entry name" value="SAP"/>
    <property type="match status" value="1"/>
</dbReference>
<evidence type="ECO:0000256" key="10">
    <source>
        <dbReference type="ARBA" id="ARBA00022833"/>
    </source>
</evidence>
<dbReference type="InterPro" id="IPR036361">
    <property type="entry name" value="SAP_dom_sf"/>
</dbReference>
<keyword evidence="10" id="KW-0862">Zinc</keyword>
<dbReference type="CDD" id="cd16650">
    <property type="entry name" value="SP-RING_PIAS-like"/>
    <property type="match status" value="1"/>
</dbReference>
<dbReference type="PANTHER" id="PTHR10196">
    <property type="entry name" value="SUGAR KINASE"/>
    <property type="match status" value="1"/>
</dbReference>
<reference evidence="16 17" key="1">
    <citation type="submission" date="2024-02" db="EMBL/GenBank/DDBJ databases">
        <authorList>
            <person name="Chen Y."/>
            <person name="Shah S."/>
            <person name="Dougan E. K."/>
            <person name="Thang M."/>
            <person name="Chan C."/>
        </authorList>
    </citation>
    <scope>NUCLEOTIDE SEQUENCE [LARGE SCALE GENOMIC DNA]</scope>
</reference>
<keyword evidence="11" id="KW-0539">Nucleus</keyword>
<evidence type="ECO:0000256" key="7">
    <source>
        <dbReference type="ARBA" id="ARBA00022771"/>
    </source>
</evidence>
<evidence type="ECO:0000256" key="3">
    <source>
        <dbReference type="ARBA" id="ARBA00005383"/>
    </source>
</evidence>
<feature type="domain" description="SP-RING-type" evidence="15">
    <location>
        <begin position="848"/>
        <end position="934"/>
    </location>
</feature>
<evidence type="ECO:0000256" key="8">
    <source>
        <dbReference type="ARBA" id="ARBA00022777"/>
    </source>
</evidence>
<dbReference type="PANTHER" id="PTHR10196:SF57">
    <property type="entry name" value="XYLULOSE KINASE"/>
    <property type="match status" value="1"/>
</dbReference>
<dbReference type="InterPro" id="IPR013083">
    <property type="entry name" value="Znf_RING/FYVE/PHD"/>
</dbReference>
<evidence type="ECO:0000256" key="9">
    <source>
        <dbReference type="ARBA" id="ARBA00022786"/>
    </source>
</evidence>
<feature type="region of interest" description="Disordered" evidence="13">
    <location>
        <begin position="575"/>
        <end position="616"/>
    </location>
</feature>
<evidence type="ECO:0000256" key="1">
    <source>
        <dbReference type="ARBA" id="ARBA00004123"/>
    </source>
</evidence>
<keyword evidence="9" id="KW-0833">Ubl conjugation pathway</keyword>
<dbReference type="SUPFAM" id="SSF57850">
    <property type="entry name" value="RING/U-box"/>
    <property type="match status" value="1"/>
</dbReference>
<dbReference type="Pfam" id="PF02891">
    <property type="entry name" value="zf-MIZ"/>
    <property type="match status" value="1"/>
</dbReference>
<proteinExistence type="inferred from homology"/>
<evidence type="ECO:0000259" key="15">
    <source>
        <dbReference type="PROSITE" id="PS51044"/>
    </source>
</evidence>
<comment type="caution">
    <text evidence="16">The sequence shown here is derived from an EMBL/GenBank/DDBJ whole genome shotgun (WGS) entry which is preliminary data.</text>
</comment>
<keyword evidence="7 12" id="KW-0863">Zinc-finger</keyword>
<comment type="similarity">
    <text evidence="4">Belongs to the FGGY kinase family.</text>
</comment>
<evidence type="ECO:0000256" key="12">
    <source>
        <dbReference type="PROSITE-ProRule" id="PRU00452"/>
    </source>
</evidence>
<evidence type="ECO:0000256" key="6">
    <source>
        <dbReference type="ARBA" id="ARBA00022723"/>
    </source>
</evidence>
<dbReference type="InterPro" id="IPR004181">
    <property type="entry name" value="Znf_MIZ"/>
</dbReference>
<dbReference type="CDD" id="cd07776">
    <property type="entry name" value="ASKHA_NBD_FGGY_SpXK-like"/>
    <property type="match status" value="1"/>
</dbReference>
<dbReference type="SMART" id="SM00513">
    <property type="entry name" value="SAP"/>
    <property type="match status" value="1"/>
</dbReference>
<name>A0ABP0SU76_9DINO</name>
<dbReference type="Gene3D" id="3.30.40.10">
    <property type="entry name" value="Zinc/RING finger domain, C3HC4 (zinc finger)"/>
    <property type="match status" value="1"/>
</dbReference>
<feature type="domain" description="SAP" evidence="14">
    <location>
        <begin position="538"/>
        <end position="572"/>
    </location>
</feature>
<sequence length="1163" mass="125414">MSRPLHDLRHFKTSGGMSASSTSSRKTSPVLMWVEALDMILTQMKADQFPFHEVLAISGSGQQHGSVYWAANAGRLLGELDPAKALAPQLATAFARSESPIWADSSTGAQCLRVEKAVGRERLAKATGARAYERFTGMQIAKIIEEEPSVYEACERISLVSSAMCSILLGAYAPVDTSDGSGTNLNRLQELGGLTWFAEALDAVARDAGDRVGGHRAGLQRRLGPGLCVGHQALGAVSPYFASRYGFATSCLVVAWSGDNPCSLAGLGLQVPGDVAISLGTSDTMFAVMSKASPGEDGMVLRNPVDPSSYMGMLVFKNGSLSREQVRKEHCDGQWDRWEQMLAETAPGNGGAIGFYFHSPEITPTTGEQFGIFRFDGNDQEVDSFPSSTEVRAVVESKFLAMRGFAQGIGMEEVKRIIATGGASSNKGILQVLSDVFDVPVFTLEQSDSASLGAALRAAHGFRCAQKGGFVAFADVVAGKIDYKLAAEPAPGAKEAYAQALSRYLRLQKQLLERLQNVAKKPRALPGNHMGIDAPRALRQLRAEELRQLCREQGLDHRGLKGDLISRLAGFRAEAVGDATSPKQSPSPKGGGGRASGRGRGRGRGSRSKASEVSMVSVKHSPMAFPRTGELLKRPALAGTSGVSLWAASRQQLLRCGRCQALYDLGHARYSNGPESFWCPLCRFKVMDPFNPLATTEGVLKHLQVMEPHFDFTLELPHLRQWRREGKAVEVRMLRVDSPKVEQVWPRAIHFFANGAEVFAVHPPEEGHKRRDVPEDISGGLKAGQNQIKVRMVDDDCVGFVMVLLLTCQQSQEALAQQVSACEEPLARRRVQDLLAKQARNTLLGDADGEELVCLSTDTLKLQCPITMERVQDPVRGERCQHTQCFSLEAYLRSNRQMGAFNRRWLCPLCTLILRPPDLQRDRYVAQILAATPESVDEVIIASDGTWRPKDGEPLKTAQSSAAERGPWGGELKNDGCGAQHAEELLDLDSEPPATPKPKLRDAPTPPASAAPGTRRKDDGTPATSASDSPPLRRIILRGGGSDKVAEVASRTPTKRRMIRLSVNGSAPAIPSSEEAPASGYGLAVAVSMVGGGEQQRLARLELEDDDASPGTKKAAPSRAPGRLTPVSPGRKRRKIGELPAPQANPVAPFTALVGGELIDLDE</sequence>
<evidence type="ECO:0000256" key="11">
    <source>
        <dbReference type="ARBA" id="ARBA00023242"/>
    </source>
</evidence>
<dbReference type="InterPro" id="IPR018485">
    <property type="entry name" value="FGGY_C"/>
</dbReference>
<dbReference type="InterPro" id="IPR042024">
    <property type="entry name" value="D-XK_euk"/>
</dbReference>
<evidence type="ECO:0000313" key="17">
    <source>
        <dbReference type="Proteomes" id="UP001642484"/>
    </source>
</evidence>
<evidence type="ECO:0000259" key="14">
    <source>
        <dbReference type="PROSITE" id="PS50800"/>
    </source>
</evidence>
<dbReference type="SUPFAM" id="SSF53067">
    <property type="entry name" value="Actin-like ATPase domain"/>
    <property type="match status" value="2"/>
</dbReference>
<gene>
    <name evidence="16" type="ORF">CCMP2556_LOCUS53672</name>
</gene>
<evidence type="ECO:0000256" key="4">
    <source>
        <dbReference type="ARBA" id="ARBA00009156"/>
    </source>
</evidence>
<evidence type="ECO:0008006" key="18">
    <source>
        <dbReference type="Google" id="ProtNLM"/>
    </source>
</evidence>
<protein>
    <recommendedName>
        <fullName evidence="18">Xylulokinase</fullName>
    </recommendedName>
</protein>
<keyword evidence="8" id="KW-0418">Kinase</keyword>
<feature type="region of interest" description="Disordered" evidence="13">
    <location>
        <begin position="1102"/>
        <end position="1147"/>
    </location>
</feature>
<keyword evidence="5" id="KW-0808">Transferase</keyword>
<evidence type="ECO:0000313" key="16">
    <source>
        <dbReference type="EMBL" id="CAK9115956.1"/>
    </source>
</evidence>
<keyword evidence="17" id="KW-1185">Reference proteome</keyword>
<organism evidence="16 17">
    <name type="scientific">Durusdinium trenchii</name>
    <dbReference type="NCBI Taxonomy" id="1381693"/>
    <lineage>
        <taxon>Eukaryota</taxon>
        <taxon>Sar</taxon>
        <taxon>Alveolata</taxon>
        <taxon>Dinophyceae</taxon>
        <taxon>Suessiales</taxon>
        <taxon>Symbiodiniaceae</taxon>
        <taxon>Durusdinium</taxon>
    </lineage>
</organism>
<comment type="subcellular location">
    <subcellularLocation>
        <location evidence="1">Nucleus</location>
    </subcellularLocation>
</comment>
<feature type="compositionally biased region" description="Basic residues" evidence="13">
    <location>
        <begin position="597"/>
        <end position="607"/>
    </location>
</feature>
<dbReference type="Gene3D" id="1.10.720.30">
    <property type="entry name" value="SAP domain"/>
    <property type="match status" value="1"/>
</dbReference>
<feature type="region of interest" description="Disordered" evidence="13">
    <location>
        <begin position="944"/>
        <end position="976"/>
    </location>
</feature>
<feature type="region of interest" description="Disordered" evidence="13">
    <location>
        <begin position="989"/>
        <end position="1052"/>
    </location>
</feature>
<keyword evidence="6" id="KW-0479">Metal-binding</keyword>
<evidence type="ECO:0000256" key="5">
    <source>
        <dbReference type="ARBA" id="ARBA00022679"/>
    </source>
</evidence>
<dbReference type="Pfam" id="PF02037">
    <property type="entry name" value="SAP"/>
    <property type="match status" value="1"/>
</dbReference>
<dbReference type="Pfam" id="PF02782">
    <property type="entry name" value="FGGY_C"/>
    <property type="match status" value="1"/>
</dbReference>
<accession>A0ABP0SU76</accession>
<dbReference type="PROSITE" id="PS51044">
    <property type="entry name" value="ZF_SP_RING"/>
    <property type="match status" value="1"/>
</dbReference>
<dbReference type="InterPro" id="IPR043129">
    <property type="entry name" value="ATPase_NBD"/>
</dbReference>
<dbReference type="Proteomes" id="UP001642484">
    <property type="component" value="Unassembled WGS sequence"/>
</dbReference>
<evidence type="ECO:0000256" key="13">
    <source>
        <dbReference type="SAM" id="MobiDB-lite"/>
    </source>
</evidence>
<comment type="similarity">
    <text evidence="3">Belongs to the PIAS family.</text>
</comment>
<dbReference type="InterPro" id="IPR003034">
    <property type="entry name" value="SAP_dom"/>
</dbReference>
<dbReference type="Gene3D" id="3.30.420.40">
    <property type="match status" value="2"/>
</dbReference>
<dbReference type="EMBL" id="CAXAMN010028273">
    <property type="protein sequence ID" value="CAK9115956.1"/>
    <property type="molecule type" value="Genomic_DNA"/>
</dbReference>
<comment type="pathway">
    <text evidence="2">Protein modification; protein sumoylation.</text>
</comment>
<evidence type="ECO:0000256" key="2">
    <source>
        <dbReference type="ARBA" id="ARBA00004718"/>
    </source>
</evidence>